<proteinExistence type="predicted"/>
<keyword evidence="1" id="KW-0418">Kinase</keyword>
<dbReference type="SUPFAM" id="SSF52540">
    <property type="entry name" value="P-loop containing nucleoside triphosphate hydrolases"/>
    <property type="match status" value="1"/>
</dbReference>
<name>A0A238Z8Y3_9BACT</name>
<dbReference type="EMBL" id="FZNS01000007">
    <property type="protein sequence ID" value="SNR79730.1"/>
    <property type="molecule type" value="Genomic_DNA"/>
</dbReference>
<sequence>MTTTTIGLDTDQELLTDLMGKLGYVPVAEGGLQLRGFHNPAGGLRWVWPATLRQPLFLEFYNAASPKAKLFSAFVRSAYAVGIADALFPLLPYRFASTQAQPWPTPDFALFTGTPGPYRKAVCCYADAAGQQVFAKLPLTLKAAHKVQAETKVLRALSRRPSTSFQVPEVVKAGPDFLLQTSVKSTHAVRASAPIYQHFAYLQEQLRETMVHRNLADTDFWQTVQQQVTALQALPETRIPYGLRAKLQHLLRQINPQQVVPLAFAHGDFTPWNCWVEPEKLALYDLEFALPEAPLLYDLFHFHVQQGLLVRRATGTDIRQQLWDQAWEQFPAFTESQLQLALRLYLLHQISSFALVYHEQEQWHTQIQWLLAGWNELLTLELASHLEHRQLCLYDLLDGLAPQGGVVLKPRAENAYYPSPTSDVDLLLTKERGTEVAAFLQRFPVVRSAAVRRQAHMVSVDCFFQDGSFLSVDVLHQLLRKAVRIGNSAEVLAHAQAATAAVPVPAPHHDFEYTWLFYWLNQSHVPTTHLRHFQQRPAPEQQQLLTYFGNKYGLHFDSLTSAAHYEPSLGKQLRQQVARQPGNQAVSRWWRTCQYGLSTIASFFRPQGFVITFSGVDGAGKSTVIAHVKERLEKKWRKRVVVIRHRPSVLPILSAWKYGRQEAEKRSAHTLPRQGNNQKVSSSLARFSYYYLDYVLGQAVVWLKYTRRGHVVLYDRYYFDFINDSRRSNICLPERFTKALYTFVNKPRLNFFLYAAPEEILRRKQELSADTIVQLTQKYQALFGQLSGRYHQSQYVPIENHNLDATLTLIGRYIQQEIK</sequence>
<reference evidence="2" key="1">
    <citation type="submission" date="2017-06" db="EMBL/GenBank/DDBJ databases">
        <authorList>
            <person name="Varghese N."/>
            <person name="Submissions S."/>
        </authorList>
    </citation>
    <scope>NUCLEOTIDE SEQUENCE [LARGE SCALE GENOMIC DNA]</scope>
    <source>
        <strain evidence="2">DSM 28041</strain>
    </source>
</reference>
<dbReference type="Gene3D" id="3.40.50.300">
    <property type="entry name" value="P-loop containing nucleotide triphosphate hydrolases"/>
    <property type="match status" value="1"/>
</dbReference>
<dbReference type="InterPro" id="IPR027417">
    <property type="entry name" value="P-loop_NTPase"/>
</dbReference>
<dbReference type="GO" id="GO:0016301">
    <property type="term" value="F:kinase activity"/>
    <property type="evidence" value="ECO:0007669"/>
    <property type="project" value="UniProtKB-KW"/>
</dbReference>
<keyword evidence="2" id="KW-1185">Reference proteome</keyword>
<dbReference type="Proteomes" id="UP000198310">
    <property type="component" value="Unassembled WGS sequence"/>
</dbReference>
<organism evidence="1 2">
    <name type="scientific">Hymenobacter mucosus</name>
    <dbReference type="NCBI Taxonomy" id="1411120"/>
    <lineage>
        <taxon>Bacteria</taxon>
        <taxon>Pseudomonadati</taxon>
        <taxon>Bacteroidota</taxon>
        <taxon>Cytophagia</taxon>
        <taxon>Cytophagales</taxon>
        <taxon>Hymenobacteraceae</taxon>
        <taxon>Hymenobacter</taxon>
    </lineage>
</organism>
<keyword evidence="1" id="KW-0808">Transferase</keyword>
<protein>
    <submittedName>
        <fullName evidence="1">Thymidylate kinase</fullName>
    </submittedName>
</protein>
<accession>A0A238Z8Y3</accession>
<dbReference type="SUPFAM" id="SSF56112">
    <property type="entry name" value="Protein kinase-like (PK-like)"/>
    <property type="match status" value="1"/>
</dbReference>
<dbReference type="AlphaFoldDB" id="A0A238Z8Y3"/>
<evidence type="ECO:0000313" key="2">
    <source>
        <dbReference type="Proteomes" id="UP000198310"/>
    </source>
</evidence>
<evidence type="ECO:0000313" key="1">
    <source>
        <dbReference type="EMBL" id="SNR79730.1"/>
    </source>
</evidence>
<dbReference type="InterPro" id="IPR011009">
    <property type="entry name" value="Kinase-like_dom_sf"/>
</dbReference>
<dbReference type="RefSeq" id="WP_089333399.1">
    <property type="nucleotide sequence ID" value="NZ_FZNS01000007.1"/>
</dbReference>
<gene>
    <name evidence="1" type="ORF">SAMN06269173_10728</name>
</gene>